<dbReference type="EMBL" id="CAMKVN010000011">
    <property type="protein sequence ID" value="CAI2161698.1"/>
    <property type="molecule type" value="Genomic_DNA"/>
</dbReference>
<gene>
    <name evidence="2" type="ORF">FWILDA_LOCUS182</name>
</gene>
<evidence type="ECO:0000256" key="1">
    <source>
        <dbReference type="SAM" id="SignalP"/>
    </source>
</evidence>
<dbReference type="AlphaFoldDB" id="A0A9W4SAW8"/>
<name>A0A9W4SAW8_9GLOM</name>
<organism evidence="2 3">
    <name type="scientific">Funneliformis geosporum</name>
    <dbReference type="NCBI Taxonomy" id="1117311"/>
    <lineage>
        <taxon>Eukaryota</taxon>
        <taxon>Fungi</taxon>
        <taxon>Fungi incertae sedis</taxon>
        <taxon>Mucoromycota</taxon>
        <taxon>Glomeromycotina</taxon>
        <taxon>Glomeromycetes</taxon>
        <taxon>Glomerales</taxon>
        <taxon>Glomeraceae</taxon>
        <taxon>Funneliformis</taxon>
    </lineage>
</organism>
<sequence length="242" mass="25771">MKVIGILAVTLTALVTLSSSQSPEVQSKNADLAEELQNKFDSLTKDSECEEDNVACIGGDFAKCHKVIENGNLVNKFSIQPCGGGLKCFVLPLVLKPGTSVTCTNEEDRNRRLDVARGKFSATGKSDPFVPPPPPNACNEGVGKAELRKINADNAEALTAKFSTFTPAQACQVNEIACIGDVFAKCATVLKDGKFVNEFQLQACGGGLICIVAPLVNKCGTSITCSTEEDRISRLDQARKNL</sequence>
<evidence type="ECO:0000313" key="2">
    <source>
        <dbReference type="EMBL" id="CAI2161698.1"/>
    </source>
</evidence>
<feature type="chain" id="PRO_5040857615" evidence="1">
    <location>
        <begin position="21"/>
        <end position="242"/>
    </location>
</feature>
<comment type="caution">
    <text evidence="2">The sequence shown here is derived from an EMBL/GenBank/DDBJ whole genome shotgun (WGS) entry which is preliminary data.</text>
</comment>
<dbReference type="Proteomes" id="UP001153678">
    <property type="component" value="Unassembled WGS sequence"/>
</dbReference>
<keyword evidence="3" id="KW-1185">Reference proteome</keyword>
<accession>A0A9W4SAW8</accession>
<proteinExistence type="predicted"/>
<keyword evidence="1" id="KW-0732">Signal</keyword>
<protein>
    <submittedName>
        <fullName evidence="2">8617_t:CDS:1</fullName>
    </submittedName>
</protein>
<evidence type="ECO:0000313" key="3">
    <source>
        <dbReference type="Proteomes" id="UP001153678"/>
    </source>
</evidence>
<feature type="signal peptide" evidence="1">
    <location>
        <begin position="1"/>
        <end position="20"/>
    </location>
</feature>
<dbReference type="OrthoDB" id="2362516at2759"/>
<reference evidence="2" key="1">
    <citation type="submission" date="2022-08" db="EMBL/GenBank/DDBJ databases">
        <authorList>
            <person name="Kallberg Y."/>
            <person name="Tangrot J."/>
            <person name="Rosling A."/>
        </authorList>
    </citation>
    <scope>NUCLEOTIDE SEQUENCE</scope>
    <source>
        <strain evidence="2">Wild A</strain>
    </source>
</reference>